<dbReference type="AlphaFoldDB" id="A0A5C3R6I0"/>
<evidence type="ECO:0000259" key="6">
    <source>
        <dbReference type="PROSITE" id="PS50135"/>
    </source>
</evidence>
<feature type="region of interest" description="Disordered" evidence="5">
    <location>
        <begin position="976"/>
        <end position="1023"/>
    </location>
</feature>
<keyword evidence="8" id="KW-1185">Reference proteome</keyword>
<dbReference type="PROSITE" id="PS01357">
    <property type="entry name" value="ZF_ZZ_1"/>
    <property type="match status" value="1"/>
</dbReference>
<dbReference type="CDD" id="cd14947">
    <property type="entry name" value="NBR1_like"/>
    <property type="match status" value="1"/>
</dbReference>
<feature type="domain" description="ZZ-type" evidence="6">
    <location>
        <begin position="538"/>
        <end position="593"/>
    </location>
</feature>
<feature type="domain" description="ZZ-type" evidence="6">
    <location>
        <begin position="391"/>
        <end position="445"/>
    </location>
</feature>
<dbReference type="Gene3D" id="2.60.40.10">
    <property type="entry name" value="Immunoglobulins"/>
    <property type="match status" value="1"/>
</dbReference>
<name>A0A5C3R6I0_9AGAR</name>
<dbReference type="InterPro" id="IPR000433">
    <property type="entry name" value="Znf_ZZ"/>
</dbReference>
<evidence type="ECO:0000256" key="5">
    <source>
        <dbReference type="SAM" id="MobiDB-lite"/>
    </source>
</evidence>
<feature type="region of interest" description="Disordered" evidence="5">
    <location>
        <begin position="628"/>
        <end position="655"/>
    </location>
</feature>
<accession>A0A5C3R6I0</accession>
<dbReference type="EMBL" id="ML178815">
    <property type="protein sequence ID" value="TFL06814.1"/>
    <property type="molecule type" value="Genomic_DNA"/>
</dbReference>
<evidence type="ECO:0000256" key="1">
    <source>
        <dbReference type="ARBA" id="ARBA00022723"/>
    </source>
</evidence>
<dbReference type="PROSITE" id="PS50135">
    <property type="entry name" value="ZF_ZZ_2"/>
    <property type="match status" value="3"/>
</dbReference>
<proteinExistence type="predicted"/>
<evidence type="ECO:0000256" key="2">
    <source>
        <dbReference type="ARBA" id="ARBA00022771"/>
    </source>
</evidence>
<evidence type="ECO:0000313" key="8">
    <source>
        <dbReference type="Proteomes" id="UP000305067"/>
    </source>
</evidence>
<evidence type="ECO:0000256" key="3">
    <source>
        <dbReference type="ARBA" id="ARBA00022833"/>
    </source>
</evidence>
<gene>
    <name evidence="7" type="ORF">BDV98DRAFT_589044</name>
</gene>
<dbReference type="InterPro" id="IPR032350">
    <property type="entry name" value="Nbr1_FW"/>
</dbReference>
<dbReference type="GO" id="GO:0008270">
    <property type="term" value="F:zinc ion binding"/>
    <property type="evidence" value="ECO:0007669"/>
    <property type="project" value="UniProtKB-KW"/>
</dbReference>
<keyword evidence="1" id="KW-0479">Metal-binding</keyword>
<dbReference type="InterPro" id="IPR043145">
    <property type="entry name" value="Znf_ZZ_sf"/>
</dbReference>
<dbReference type="CDD" id="cd02340">
    <property type="entry name" value="ZZ_NBR1_like"/>
    <property type="match status" value="2"/>
</dbReference>
<reference evidence="7 8" key="1">
    <citation type="journal article" date="2019" name="Nat. Ecol. Evol.">
        <title>Megaphylogeny resolves global patterns of mushroom evolution.</title>
        <authorList>
            <person name="Varga T."/>
            <person name="Krizsan K."/>
            <person name="Foldi C."/>
            <person name="Dima B."/>
            <person name="Sanchez-Garcia M."/>
            <person name="Sanchez-Ramirez S."/>
            <person name="Szollosi G.J."/>
            <person name="Szarkandi J.G."/>
            <person name="Papp V."/>
            <person name="Albert L."/>
            <person name="Andreopoulos W."/>
            <person name="Angelini C."/>
            <person name="Antonin V."/>
            <person name="Barry K.W."/>
            <person name="Bougher N.L."/>
            <person name="Buchanan P."/>
            <person name="Buyck B."/>
            <person name="Bense V."/>
            <person name="Catcheside P."/>
            <person name="Chovatia M."/>
            <person name="Cooper J."/>
            <person name="Damon W."/>
            <person name="Desjardin D."/>
            <person name="Finy P."/>
            <person name="Geml J."/>
            <person name="Haridas S."/>
            <person name="Hughes K."/>
            <person name="Justo A."/>
            <person name="Karasinski D."/>
            <person name="Kautmanova I."/>
            <person name="Kiss B."/>
            <person name="Kocsube S."/>
            <person name="Kotiranta H."/>
            <person name="LaButti K.M."/>
            <person name="Lechner B.E."/>
            <person name="Liimatainen K."/>
            <person name="Lipzen A."/>
            <person name="Lukacs Z."/>
            <person name="Mihaltcheva S."/>
            <person name="Morgado L.N."/>
            <person name="Niskanen T."/>
            <person name="Noordeloos M.E."/>
            <person name="Ohm R.A."/>
            <person name="Ortiz-Santana B."/>
            <person name="Ovrebo C."/>
            <person name="Racz N."/>
            <person name="Riley R."/>
            <person name="Savchenko A."/>
            <person name="Shiryaev A."/>
            <person name="Soop K."/>
            <person name="Spirin V."/>
            <person name="Szebenyi C."/>
            <person name="Tomsovsky M."/>
            <person name="Tulloss R.E."/>
            <person name="Uehling J."/>
            <person name="Grigoriev I.V."/>
            <person name="Vagvolgyi C."/>
            <person name="Papp T."/>
            <person name="Martin F.M."/>
            <person name="Miettinen O."/>
            <person name="Hibbett D.S."/>
            <person name="Nagy L.G."/>
        </authorList>
    </citation>
    <scope>NUCLEOTIDE SEQUENCE [LARGE SCALE GENOMIC DNA]</scope>
    <source>
        <strain evidence="7 8">CBS 309.79</strain>
    </source>
</reference>
<dbReference type="InterPro" id="IPR013783">
    <property type="entry name" value="Ig-like_fold"/>
</dbReference>
<feature type="compositionally biased region" description="Low complexity" evidence="5">
    <location>
        <begin position="988"/>
        <end position="1016"/>
    </location>
</feature>
<dbReference type="Proteomes" id="UP000305067">
    <property type="component" value="Unassembled WGS sequence"/>
</dbReference>
<organism evidence="7 8">
    <name type="scientific">Pterulicium gracile</name>
    <dbReference type="NCBI Taxonomy" id="1884261"/>
    <lineage>
        <taxon>Eukaryota</taxon>
        <taxon>Fungi</taxon>
        <taxon>Dikarya</taxon>
        <taxon>Basidiomycota</taxon>
        <taxon>Agaricomycotina</taxon>
        <taxon>Agaricomycetes</taxon>
        <taxon>Agaricomycetidae</taxon>
        <taxon>Agaricales</taxon>
        <taxon>Pleurotineae</taxon>
        <taxon>Pterulaceae</taxon>
        <taxon>Pterulicium</taxon>
    </lineage>
</organism>
<dbReference type="Pfam" id="PF00569">
    <property type="entry name" value="ZZ"/>
    <property type="match status" value="3"/>
</dbReference>
<feature type="domain" description="ZZ-type" evidence="6">
    <location>
        <begin position="476"/>
        <end position="528"/>
    </location>
</feature>
<dbReference type="SMART" id="SM00291">
    <property type="entry name" value="ZnF_ZZ"/>
    <property type="match status" value="3"/>
</dbReference>
<evidence type="ECO:0000256" key="4">
    <source>
        <dbReference type="PROSITE-ProRule" id="PRU00228"/>
    </source>
</evidence>
<keyword evidence="2 4" id="KW-0863">Zinc-finger</keyword>
<dbReference type="OrthoDB" id="661148at2759"/>
<feature type="region of interest" description="Disordered" evidence="5">
    <location>
        <begin position="455"/>
        <end position="476"/>
    </location>
</feature>
<protein>
    <recommendedName>
        <fullName evidence="6">ZZ-type domain-containing protein</fullName>
    </recommendedName>
</protein>
<dbReference type="CDD" id="cd02249">
    <property type="entry name" value="ZZ"/>
    <property type="match status" value="1"/>
</dbReference>
<dbReference type="PANTHER" id="PTHR20930">
    <property type="entry name" value="OVARIAN CARCINOMA ANTIGEN CA125-RELATED"/>
    <property type="match status" value="1"/>
</dbReference>
<dbReference type="STRING" id="1884261.A0A5C3R6I0"/>
<evidence type="ECO:0000313" key="7">
    <source>
        <dbReference type="EMBL" id="TFL06814.1"/>
    </source>
</evidence>
<feature type="compositionally biased region" description="Low complexity" evidence="5">
    <location>
        <begin position="634"/>
        <end position="653"/>
    </location>
</feature>
<dbReference type="Pfam" id="PF16158">
    <property type="entry name" value="N_BRCA1_IG"/>
    <property type="match status" value="1"/>
</dbReference>
<dbReference type="PANTHER" id="PTHR20930:SF0">
    <property type="entry name" value="PROTEIN ILRUN"/>
    <property type="match status" value="1"/>
</dbReference>
<dbReference type="SUPFAM" id="SSF57850">
    <property type="entry name" value="RING/U-box"/>
    <property type="match status" value="3"/>
</dbReference>
<dbReference type="Gene3D" id="3.30.60.90">
    <property type="match status" value="3"/>
</dbReference>
<sequence length="1042" mass="111343">MSFEVKVTYLRNGETRKFKTDSTSFPSFAHLYNQLYNIFHLSHDFYLSKLLFSPNASERGRILIGKNVRSSEEYDACVAPYLGQHYGNASLRITVSDEPPRNFSRLLHAQGGAGSVISRTNQRNHTIPGPYTVPTYVPPVSFAHIPPPPIILPQMPLTRVPSVSTTGANKDLSATLPSFPPAAQQQRQCCDASQVKADVHALISSFQEDLNGVLVKAYGHSQLDGWTPNYQAAVIPPAVPAFSPEQTPKLEFRINPSCITCLRQPTGCFFKCHVCSASKCSSCAALPEPLQCTGPFGHAWETEFTSEGSSATAPILDFVPMSTLLGEGNQSTATDWRVPSFPAVPAADFTAAPALDFLEQVASAPPQPTTCTRQAIPEASVPMNNPTAPVHANVICDSCDSMVVGTRHKCLDCPDYDLCQSCIDQGGAQRHQPFHEFIDIKEPGRVIVHTVFDNAPRMSPPQASEPTPTPAPPPSTHRANCDLCESRIVGERYKCLNCPDFDTCQSCFAITKEQHPGHGFVKIKDPKDYIGRAVPKMRHNAVCDSCNKIIYGVRYKCMHPDCPDYDLCDGCEAHPISQHNPKHPMLKMRSPSATVPRPTPVAEISRPSEALAAVASHTKAVKEDIVETKEQTESTVVPASTTTGTATESDSTPFPNPFEVPTNERTEQHAAVPELDSPELDTFSILTRGPTLLSQMLQQERERLGHLIGLAERVTPKEMGFFDVFAAADAPVAKAADTAASEGAEGTAAADVPVTAASDAPSVDASAISDAPLVDASTASISDAVAQFLAAPVTSAAAVSQLPESSKEASVDTPEPIPQPITTTETADVQVKSLSSPPAALDAACVQDVTIKHGQMFPPGAEFVKVWKLRNSGSIPWPASTEIAFEGGEALGQDGPAFVGTVSAGDSVDVWTGGLKAPDAAGRYVGYWRLRDGSSKAPFGDLVWVDVAVEEANSSEGDALSSSSIIVMPQSVNWSVRSKQDNEDGSDDSGSLSLISVPSSSSSALSDFAEFTPTTGPGEGGASSAMDYVVLYDEISNHSDFD</sequence>
<keyword evidence="3" id="KW-0862">Zinc</keyword>